<evidence type="ECO:0000313" key="1">
    <source>
        <dbReference type="EMBL" id="SEN86535.1"/>
    </source>
</evidence>
<gene>
    <name evidence="1" type="ORF">SAMN04488134_102130</name>
</gene>
<protein>
    <submittedName>
        <fullName evidence="1">Uncharacterized protein</fullName>
    </submittedName>
</protein>
<accession>A0A1H8K151</accession>
<name>A0A1H8K151_9BACI</name>
<proteinExistence type="predicted"/>
<dbReference type="Proteomes" id="UP000199300">
    <property type="component" value="Unassembled WGS sequence"/>
</dbReference>
<dbReference type="EMBL" id="FODJ01000002">
    <property type="protein sequence ID" value="SEN86535.1"/>
    <property type="molecule type" value="Genomic_DNA"/>
</dbReference>
<dbReference type="AlphaFoldDB" id="A0A1H8K151"/>
<dbReference type="RefSeq" id="WP_091495279.1">
    <property type="nucleotide sequence ID" value="NZ_FODJ01000002.1"/>
</dbReference>
<keyword evidence="2" id="KW-1185">Reference proteome</keyword>
<reference evidence="1 2" key="1">
    <citation type="submission" date="2016-10" db="EMBL/GenBank/DDBJ databases">
        <authorList>
            <person name="de Groot N.N."/>
        </authorList>
    </citation>
    <scope>NUCLEOTIDE SEQUENCE [LARGE SCALE GENOMIC DNA]</scope>
    <source>
        <strain evidence="1 2">CGMCC 1.10434</strain>
    </source>
</reference>
<evidence type="ECO:0000313" key="2">
    <source>
        <dbReference type="Proteomes" id="UP000199300"/>
    </source>
</evidence>
<sequence length="203" mass="23160">MKNPEQKPAVVGLRIEIEEDVFKRIKEVDFVNIRAKLDDKYKFDSIQETKNAIKFSNGSSVGRVYINKSSIGIDLFINSKLKFTDELEFILKTLYISNECNDNLEIKEIILMSLFSDGSHELFIEKTANIFNGKNIIGEINLVDITISTVIKEKAINLNLGVDENNYAIARMKERTQVNFKNIGELMTNESNFLIEVIDAILT</sequence>
<organism evidence="1 2">
    <name type="scientific">Amphibacillus marinus</name>
    <dbReference type="NCBI Taxonomy" id="872970"/>
    <lineage>
        <taxon>Bacteria</taxon>
        <taxon>Bacillati</taxon>
        <taxon>Bacillota</taxon>
        <taxon>Bacilli</taxon>
        <taxon>Bacillales</taxon>
        <taxon>Bacillaceae</taxon>
        <taxon>Amphibacillus</taxon>
    </lineage>
</organism>